<evidence type="ECO:0000256" key="1">
    <source>
        <dbReference type="ARBA" id="ARBA00004651"/>
    </source>
</evidence>
<evidence type="ECO:0000256" key="8">
    <source>
        <dbReference type="ARBA" id="ARBA00022982"/>
    </source>
</evidence>
<evidence type="ECO:0000256" key="12">
    <source>
        <dbReference type="PIRNR" id="PIRNR006446"/>
    </source>
</evidence>
<name>A0A364K6M0_9BACL</name>
<reference evidence="13 14" key="2">
    <citation type="submission" date="2018-06" db="EMBL/GenBank/DDBJ databases">
        <authorList>
            <person name="Zhirakovskaya E."/>
        </authorList>
    </citation>
    <scope>NUCLEOTIDE SEQUENCE [LARGE SCALE GENOMIC DNA]</scope>
    <source>
        <strain evidence="13 14">FBKL4.011</strain>
    </source>
</reference>
<dbReference type="PIRSF" id="PIRSF006446">
    <property type="entry name" value="Cyt_quinol_oxidase_1"/>
    <property type="match status" value="1"/>
</dbReference>
<feature type="transmembrane region" description="Helical" evidence="12">
    <location>
        <begin position="126"/>
        <end position="150"/>
    </location>
</feature>
<protein>
    <submittedName>
        <fullName evidence="13">Cytochrome ubiquinol oxidase subunit I</fullName>
    </submittedName>
</protein>
<evidence type="ECO:0000256" key="7">
    <source>
        <dbReference type="ARBA" id="ARBA00022723"/>
    </source>
</evidence>
<evidence type="ECO:0000256" key="11">
    <source>
        <dbReference type="ARBA" id="ARBA00023136"/>
    </source>
</evidence>
<evidence type="ECO:0000256" key="2">
    <source>
        <dbReference type="ARBA" id="ARBA00009819"/>
    </source>
</evidence>
<dbReference type="GO" id="GO:0005886">
    <property type="term" value="C:plasma membrane"/>
    <property type="evidence" value="ECO:0007669"/>
    <property type="project" value="UniProtKB-SubCell"/>
</dbReference>
<feature type="transmembrane region" description="Helical" evidence="12">
    <location>
        <begin position="86"/>
        <end position="114"/>
    </location>
</feature>
<dbReference type="GO" id="GO:0019646">
    <property type="term" value="P:aerobic electron transport chain"/>
    <property type="evidence" value="ECO:0007669"/>
    <property type="project" value="InterPro"/>
</dbReference>
<keyword evidence="3 12" id="KW-0813">Transport</keyword>
<keyword evidence="14" id="KW-1185">Reference proteome</keyword>
<accession>A0A364K6M0</accession>
<dbReference type="GO" id="GO:0009055">
    <property type="term" value="F:electron transfer activity"/>
    <property type="evidence" value="ECO:0007669"/>
    <property type="project" value="UniProtKB-UniRule"/>
</dbReference>
<dbReference type="GO" id="GO:0070069">
    <property type="term" value="C:cytochrome complex"/>
    <property type="evidence" value="ECO:0007669"/>
    <property type="project" value="UniProtKB-UniRule"/>
</dbReference>
<dbReference type="OrthoDB" id="9807042at2"/>
<evidence type="ECO:0000256" key="10">
    <source>
        <dbReference type="ARBA" id="ARBA00023004"/>
    </source>
</evidence>
<dbReference type="PANTHER" id="PTHR30365:SF14">
    <property type="entry name" value="CYTOCHROME BD MENAQUINOL OXIDASE SUBUNIT I-RELATED"/>
    <property type="match status" value="1"/>
</dbReference>
<keyword evidence="10 12" id="KW-0408">Iron</keyword>
<dbReference type="Pfam" id="PF01654">
    <property type="entry name" value="Cyt_bd_oxida_I"/>
    <property type="match status" value="1"/>
</dbReference>
<comment type="subcellular location">
    <subcellularLocation>
        <location evidence="1">Cell membrane</location>
        <topology evidence="1">Multi-pass membrane protein</topology>
    </subcellularLocation>
</comment>
<evidence type="ECO:0000256" key="5">
    <source>
        <dbReference type="ARBA" id="ARBA00022617"/>
    </source>
</evidence>
<evidence type="ECO:0000256" key="4">
    <source>
        <dbReference type="ARBA" id="ARBA00022475"/>
    </source>
</evidence>
<evidence type="ECO:0000256" key="9">
    <source>
        <dbReference type="ARBA" id="ARBA00022989"/>
    </source>
</evidence>
<dbReference type="GO" id="GO:0016682">
    <property type="term" value="F:oxidoreductase activity, acting on diphenols and related substances as donors, oxygen as acceptor"/>
    <property type="evidence" value="ECO:0007669"/>
    <property type="project" value="TreeGrafter"/>
</dbReference>
<evidence type="ECO:0000256" key="6">
    <source>
        <dbReference type="ARBA" id="ARBA00022692"/>
    </source>
</evidence>
<keyword evidence="5 12" id="KW-0349">Heme</keyword>
<feature type="transmembrane region" description="Helical" evidence="12">
    <location>
        <begin position="15"/>
        <end position="38"/>
    </location>
</feature>
<keyword evidence="6 12" id="KW-0812">Transmembrane</keyword>
<dbReference type="AlphaFoldDB" id="A0A364K6M0"/>
<sequence length="452" mass="50376">MDSVMWSRLLTAETLGFHIIWATIGVGVPIFISLAEGWGIYKKDPHYILMAKRWTRGFVITVAVGVVTGTCIGLMLSLLWPQFMKLVGNIISLPLFLETFAFFFEAIFLGIYLYTWDRFKNPIYHWLTSIPIIIGSTLSAVFITTVNAFMNTPQGFKLDKITGKISDIDPIAAMLNPSTPSQVAHVVSSAYLTSGFLLAGIAAYHILKGRKHDYYKKALRLTMISGFVLAILTIIAGDLSGKFLAKHQPAKLAAAEWHFETQTHAPLIIGGTLDEKTLEVKNAIVIPNVLSILAHNTPSGKVIGLKDIPRDEWPPLYIHYLFDIMVLIGVYLLIVSGLFLFCLIRKKRNEWNKWLLRSIVLGAPLAFIAIEAGWIYAEVGRQPWIINKIMRVDQAATTATQVDSMFYLFTALYIALTLIASMVLIRLFRNKGPEAELEKIASHSSGGMKNAT</sequence>
<dbReference type="GO" id="GO:0020037">
    <property type="term" value="F:heme binding"/>
    <property type="evidence" value="ECO:0007669"/>
    <property type="project" value="TreeGrafter"/>
</dbReference>
<keyword evidence="7 12" id="KW-0479">Metal-binding</keyword>
<proteinExistence type="inferred from homology"/>
<dbReference type="InterPro" id="IPR002585">
    <property type="entry name" value="Cyt-d_ubiquinol_oxidase_su_1"/>
</dbReference>
<comment type="similarity">
    <text evidence="2 12">Belongs to the cytochrome ubiquinol oxidase subunit 1 family.</text>
</comment>
<comment type="caution">
    <text evidence="13">The sequence shown here is derived from an EMBL/GenBank/DDBJ whole genome shotgun (WGS) entry which is preliminary data.</text>
</comment>
<feature type="transmembrane region" description="Helical" evidence="12">
    <location>
        <begin position="317"/>
        <end position="342"/>
    </location>
</feature>
<keyword evidence="4 12" id="KW-1003">Cell membrane</keyword>
<dbReference type="PANTHER" id="PTHR30365">
    <property type="entry name" value="CYTOCHROME D UBIQUINOL OXIDASE"/>
    <property type="match status" value="1"/>
</dbReference>
<reference evidence="13 14" key="1">
    <citation type="submission" date="2018-06" db="EMBL/GenBank/DDBJ databases">
        <title>Thermoflavimicrobium daqus sp. nov., a thermophilic microbe isolated from Moutai-flavour Daqu.</title>
        <authorList>
            <person name="Wang X."/>
            <person name="Zhou H."/>
        </authorList>
    </citation>
    <scope>NUCLEOTIDE SEQUENCE [LARGE SCALE GENOMIC DNA]</scope>
    <source>
        <strain evidence="13 14">FBKL4.011</strain>
    </source>
</reference>
<feature type="transmembrane region" description="Helical" evidence="12">
    <location>
        <begin position="218"/>
        <end position="237"/>
    </location>
</feature>
<evidence type="ECO:0000313" key="14">
    <source>
        <dbReference type="Proteomes" id="UP000251213"/>
    </source>
</evidence>
<dbReference type="EMBL" id="QJKK01000003">
    <property type="protein sequence ID" value="RAL25927.1"/>
    <property type="molecule type" value="Genomic_DNA"/>
</dbReference>
<organism evidence="13 14">
    <name type="scientific">Thermoflavimicrobium daqui</name>
    <dbReference type="NCBI Taxonomy" id="2137476"/>
    <lineage>
        <taxon>Bacteria</taxon>
        <taxon>Bacillati</taxon>
        <taxon>Bacillota</taxon>
        <taxon>Bacilli</taxon>
        <taxon>Bacillales</taxon>
        <taxon>Thermoactinomycetaceae</taxon>
        <taxon>Thermoflavimicrobium</taxon>
    </lineage>
</organism>
<dbReference type="RefSeq" id="WP_113658541.1">
    <property type="nucleotide sequence ID" value="NZ_KZ845665.1"/>
</dbReference>
<keyword evidence="11 12" id="KW-0472">Membrane</keyword>
<feature type="transmembrane region" description="Helical" evidence="12">
    <location>
        <begin position="183"/>
        <end position="206"/>
    </location>
</feature>
<evidence type="ECO:0000313" key="13">
    <source>
        <dbReference type="EMBL" id="RAL25927.1"/>
    </source>
</evidence>
<feature type="transmembrane region" description="Helical" evidence="12">
    <location>
        <begin position="58"/>
        <end position="80"/>
    </location>
</feature>
<keyword evidence="8 12" id="KW-0249">Electron transport</keyword>
<dbReference type="Proteomes" id="UP000251213">
    <property type="component" value="Unassembled WGS sequence"/>
</dbReference>
<feature type="transmembrane region" description="Helical" evidence="12">
    <location>
        <begin position="406"/>
        <end position="428"/>
    </location>
</feature>
<gene>
    <name evidence="13" type="ORF">DL897_07575</name>
</gene>
<keyword evidence="9 12" id="KW-1133">Transmembrane helix</keyword>
<dbReference type="GO" id="GO:0046872">
    <property type="term" value="F:metal ion binding"/>
    <property type="evidence" value="ECO:0007669"/>
    <property type="project" value="UniProtKB-UniRule"/>
</dbReference>
<evidence type="ECO:0000256" key="3">
    <source>
        <dbReference type="ARBA" id="ARBA00022448"/>
    </source>
</evidence>
<feature type="transmembrane region" description="Helical" evidence="12">
    <location>
        <begin position="354"/>
        <end position="377"/>
    </location>
</feature>